<evidence type="ECO:0000313" key="6">
    <source>
        <dbReference type="EMBL" id="CAI6040712.1"/>
    </source>
</evidence>
<comment type="caution">
    <text evidence="6">The sequence shown here is derived from an EMBL/GenBank/DDBJ whole genome shotgun (WGS) entry which is preliminary data.</text>
</comment>
<dbReference type="EMBL" id="CABFNP030000533">
    <property type="protein sequence ID" value="CAI6040712.1"/>
    <property type="molecule type" value="Genomic_DNA"/>
</dbReference>
<evidence type="ECO:0000256" key="4">
    <source>
        <dbReference type="SAM" id="MobiDB-lite"/>
    </source>
</evidence>
<reference evidence="6" key="1">
    <citation type="submission" date="2023-01" db="EMBL/GenBank/DDBJ databases">
        <authorList>
            <person name="Piombo E."/>
        </authorList>
    </citation>
    <scope>NUCLEOTIDE SEQUENCE</scope>
</reference>
<dbReference type="InterPro" id="IPR040976">
    <property type="entry name" value="Pkinase_fungal"/>
</dbReference>
<dbReference type="Pfam" id="PF17667">
    <property type="entry name" value="Pkinase_fungal"/>
    <property type="match status" value="1"/>
</dbReference>
<comment type="catalytic activity">
    <reaction evidence="2">
        <text>L-threonyl-[protein] + ATP = O-phospho-L-threonyl-[protein] + ADP + H(+)</text>
        <dbReference type="Rhea" id="RHEA:46608"/>
        <dbReference type="Rhea" id="RHEA-COMP:11060"/>
        <dbReference type="Rhea" id="RHEA-COMP:11605"/>
        <dbReference type="ChEBI" id="CHEBI:15378"/>
        <dbReference type="ChEBI" id="CHEBI:30013"/>
        <dbReference type="ChEBI" id="CHEBI:30616"/>
        <dbReference type="ChEBI" id="CHEBI:61977"/>
        <dbReference type="ChEBI" id="CHEBI:456216"/>
        <dbReference type="EC" id="2.7.11.1"/>
    </reaction>
</comment>
<organism evidence="6 7">
    <name type="scientific">Clonostachys chloroleuca</name>
    <dbReference type="NCBI Taxonomy" id="1926264"/>
    <lineage>
        <taxon>Eukaryota</taxon>
        <taxon>Fungi</taxon>
        <taxon>Dikarya</taxon>
        <taxon>Ascomycota</taxon>
        <taxon>Pezizomycotina</taxon>
        <taxon>Sordariomycetes</taxon>
        <taxon>Hypocreomycetidae</taxon>
        <taxon>Hypocreales</taxon>
        <taxon>Bionectriaceae</taxon>
        <taxon>Clonostachys</taxon>
    </lineage>
</organism>
<dbReference type="InterPro" id="IPR011009">
    <property type="entry name" value="Kinase-like_dom_sf"/>
</dbReference>
<accession>A0AA35LRS8</accession>
<dbReference type="PROSITE" id="PS00109">
    <property type="entry name" value="PROTEIN_KINASE_TYR"/>
    <property type="match status" value="1"/>
</dbReference>
<evidence type="ECO:0000256" key="3">
    <source>
        <dbReference type="ARBA" id="ARBA00048679"/>
    </source>
</evidence>
<dbReference type="EC" id="2.7.11.1" evidence="1"/>
<protein>
    <recommendedName>
        <fullName evidence="1">non-specific serine/threonine protein kinase</fullName>
        <ecNumber evidence="1">2.7.11.1</ecNumber>
    </recommendedName>
</protein>
<evidence type="ECO:0000256" key="2">
    <source>
        <dbReference type="ARBA" id="ARBA00047899"/>
    </source>
</evidence>
<evidence type="ECO:0000259" key="5">
    <source>
        <dbReference type="Pfam" id="PF17667"/>
    </source>
</evidence>
<feature type="region of interest" description="Disordered" evidence="4">
    <location>
        <begin position="512"/>
        <end position="568"/>
    </location>
</feature>
<dbReference type="SUPFAM" id="SSF56112">
    <property type="entry name" value="Protein kinase-like (PK-like)"/>
    <property type="match status" value="1"/>
</dbReference>
<dbReference type="PANTHER" id="PTHR38248">
    <property type="entry name" value="FUNK1 6"/>
    <property type="match status" value="1"/>
</dbReference>
<comment type="catalytic activity">
    <reaction evidence="3">
        <text>L-seryl-[protein] + ATP = O-phospho-L-seryl-[protein] + ADP + H(+)</text>
        <dbReference type="Rhea" id="RHEA:17989"/>
        <dbReference type="Rhea" id="RHEA-COMP:9863"/>
        <dbReference type="Rhea" id="RHEA-COMP:11604"/>
        <dbReference type="ChEBI" id="CHEBI:15378"/>
        <dbReference type="ChEBI" id="CHEBI:29999"/>
        <dbReference type="ChEBI" id="CHEBI:30616"/>
        <dbReference type="ChEBI" id="CHEBI:83421"/>
        <dbReference type="ChEBI" id="CHEBI:456216"/>
        <dbReference type="EC" id="2.7.11.1"/>
    </reaction>
</comment>
<evidence type="ECO:0000313" key="7">
    <source>
        <dbReference type="Proteomes" id="UP001160390"/>
    </source>
</evidence>
<name>A0AA35LRS8_9HYPO</name>
<proteinExistence type="predicted"/>
<dbReference type="Proteomes" id="UP001160390">
    <property type="component" value="Unassembled WGS sequence"/>
</dbReference>
<dbReference type="AlphaFoldDB" id="A0AA35LRS8"/>
<sequence>MVDQRSLKVIKDNPIGKGLDGFCASFNVMCEGASIFCSPDALELLSQEDLRKLVLAFLLVAQNLPAARLLPARTGRGTLRSDLLRLELSLDTDDFHLDRVKPLLRLALAGEPDDIVIWNHLYKAVTESTPPPRPIPSSIQQTPLSQNTSGLVNSSEFRQDVDPILKLELGPLYAGIPDFHKVFFGDVSDLDSVSETVFHRCTEGDHPLFTDGWTGWPATAKESDVLAWFGGIIPKLEAFASDRIPTPMIRRKLLAQPRTPLIGSTGKRSMDIGFVNSDITYNPDSEDLRYRWSHILVAGELKSNPKADTASIAWIDLARYVREIFGAQENRRFVLGFTLCGSLMRVWEFDRLGGVASEQFDINKEDGGLRFVMTILGFLRMNGEMLGFDPTIRASGDEKYIDIERNDRIERLIIDEVMRRAPCIAGRATVCWRAHRKEDPQTPLVIKDSWQYPDRDEEGELLRDATEKGVANVARYYHHETVRVQGANDDIQQSIRKGLDVTKAANYRPGRAMLQSSANASISRKERSSSAGVKRPSSDTDATLPPIKRSRPTSPANSSGERPPNRVHRRVILGDYGKPIYKASSRVALLSALEGCVEGHELLYNAGLLHRDISINNLMVNEDDRNPSWRAFLIDLDLAVREQREGASGAKGKTGTRAFMAIGALLGEQHSFMHDLESFFWVIFWICIHYNGPDESRVVQEFDKWNSVKMGELAKLKKGQVSHEGDFIRTAEENFTMYYQPLIPWINRLRKAVFPNGGRWERGDGALYPRMREILREAQKDPNVLGE</sequence>
<gene>
    <name evidence="6" type="ORF">CCHLO57077_00018711</name>
</gene>
<dbReference type="Gene3D" id="1.10.510.10">
    <property type="entry name" value="Transferase(Phosphotransferase) domain 1"/>
    <property type="match status" value="1"/>
</dbReference>
<keyword evidence="7" id="KW-1185">Reference proteome</keyword>
<evidence type="ECO:0000256" key="1">
    <source>
        <dbReference type="ARBA" id="ARBA00012513"/>
    </source>
</evidence>
<dbReference type="InterPro" id="IPR008266">
    <property type="entry name" value="Tyr_kinase_AS"/>
</dbReference>
<dbReference type="GO" id="GO:0004674">
    <property type="term" value="F:protein serine/threonine kinase activity"/>
    <property type="evidence" value="ECO:0007669"/>
    <property type="project" value="UniProtKB-EC"/>
</dbReference>
<dbReference type="PANTHER" id="PTHR38248:SF2">
    <property type="entry name" value="FUNK1 11"/>
    <property type="match status" value="1"/>
</dbReference>
<feature type="domain" description="Fungal-type protein kinase" evidence="5">
    <location>
        <begin position="270"/>
        <end position="687"/>
    </location>
</feature>